<dbReference type="PANTHER" id="PTHR41252:SF1">
    <property type="entry name" value="BLR2505 PROTEIN"/>
    <property type="match status" value="1"/>
</dbReference>
<sequence length="178" mass="19415">MLSLTSRSIRAGLVVLGVIACIALSSPSANATEAADAESRNKRIVTEAFERWAAGGTRFFDELLATDVVWTIEGSSPSAGTFEGRDLFIDRAVRPFASRLSSPVRPVTTQVWADGEHVIVNWDGEGMARDDVPYRNSYAWILRMRDGQAVEVTAFLDLAPYDSVLERIPAPRAGGQDQ</sequence>
<dbReference type="GO" id="GO:0016853">
    <property type="term" value="F:isomerase activity"/>
    <property type="evidence" value="ECO:0007669"/>
    <property type="project" value="UniProtKB-KW"/>
</dbReference>
<feature type="chain" id="PRO_5008004635" evidence="1">
    <location>
        <begin position="32"/>
        <end position="178"/>
    </location>
</feature>
<feature type="signal peptide" evidence="1">
    <location>
        <begin position="1"/>
        <end position="31"/>
    </location>
</feature>
<accession>A0A172YEA4</accession>
<keyword evidence="3" id="KW-0413">Isomerase</keyword>
<feature type="domain" description="SnoaL-like" evidence="2">
    <location>
        <begin position="45"/>
        <end position="152"/>
    </location>
</feature>
<evidence type="ECO:0000313" key="3">
    <source>
        <dbReference type="EMBL" id="ANF57601.1"/>
    </source>
</evidence>
<dbReference type="STRING" id="376489.A5892_09105"/>
<proteinExistence type="predicted"/>
<evidence type="ECO:0000256" key="1">
    <source>
        <dbReference type="SAM" id="SignalP"/>
    </source>
</evidence>
<gene>
    <name evidence="3" type="ORF">A5892_09105</name>
</gene>
<evidence type="ECO:0000259" key="2">
    <source>
        <dbReference type="Pfam" id="PF12680"/>
    </source>
</evidence>
<dbReference type="SUPFAM" id="SSF54427">
    <property type="entry name" value="NTF2-like"/>
    <property type="match status" value="1"/>
</dbReference>
<protein>
    <submittedName>
        <fullName evidence="3">Ketosteroid isomerase</fullName>
    </submittedName>
</protein>
<evidence type="ECO:0000313" key="4">
    <source>
        <dbReference type="Proteomes" id="UP000077875"/>
    </source>
</evidence>
<organism evidence="3 4">
    <name type="scientific">Halotalea alkalilenta</name>
    <dbReference type="NCBI Taxonomy" id="376489"/>
    <lineage>
        <taxon>Bacteria</taxon>
        <taxon>Pseudomonadati</taxon>
        <taxon>Pseudomonadota</taxon>
        <taxon>Gammaproteobacteria</taxon>
        <taxon>Oceanospirillales</taxon>
        <taxon>Halomonadaceae</taxon>
        <taxon>Halotalea</taxon>
    </lineage>
</organism>
<dbReference type="InterPro" id="IPR032710">
    <property type="entry name" value="NTF2-like_dom_sf"/>
</dbReference>
<dbReference type="Proteomes" id="UP000077875">
    <property type="component" value="Chromosome"/>
</dbReference>
<dbReference type="EMBL" id="CP015243">
    <property type="protein sequence ID" value="ANF57601.1"/>
    <property type="molecule type" value="Genomic_DNA"/>
</dbReference>
<dbReference type="RefSeq" id="WP_064122538.1">
    <property type="nucleotide sequence ID" value="NZ_CP015243.1"/>
</dbReference>
<name>A0A172YEA4_9GAMM</name>
<keyword evidence="1" id="KW-0732">Signal</keyword>
<dbReference type="PANTHER" id="PTHR41252">
    <property type="entry name" value="BLR2505 PROTEIN"/>
    <property type="match status" value="1"/>
</dbReference>
<dbReference type="Pfam" id="PF12680">
    <property type="entry name" value="SnoaL_2"/>
    <property type="match status" value="1"/>
</dbReference>
<dbReference type="PROSITE" id="PS51257">
    <property type="entry name" value="PROKAR_LIPOPROTEIN"/>
    <property type="match status" value="1"/>
</dbReference>
<dbReference type="KEGG" id="haa:A5892_09105"/>
<dbReference type="AlphaFoldDB" id="A0A172YEA4"/>
<dbReference type="InterPro" id="IPR037401">
    <property type="entry name" value="SnoaL-like"/>
</dbReference>
<reference evidence="3 4" key="1">
    <citation type="submission" date="2016-04" db="EMBL/GenBank/DDBJ databases">
        <title>Complete Genome Sequence of Halotalea alkalilenta IHB B 13600.</title>
        <authorList>
            <person name="Swarnkar M.K."/>
            <person name="Sharma A."/>
            <person name="Kaushal K."/>
            <person name="Soni R."/>
            <person name="Rana S."/>
            <person name="Singh A.K."/>
            <person name="Gulati A."/>
        </authorList>
    </citation>
    <scope>NUCLEOTIDE SEQUENCE [LARGE SCALE GENOMIC DNA]</scope>
    <source>
        <strain evidence="3 4">IHB B 13600</strain>
    </source>
</reference>
<dbReference type="Gene3D" id="3.10.450.50">
    <property type="match status" value="1"/>
</dbReference>
<keyword evidence="4" id="KW-1185">Reference proteome</keyword>